<dbReference type="InterPro" id="IPR014710">
    <property type="entry name" value="RmlC-like_jellyroll"/>
</dbReference>
<keyword evidence="3" id="KW-0804">Transcription</keyword>
<evidence type="ECO:0000313" key="6">
    <source>
        <dbReference type="Proteomes" id="UP001600941"/>
    </source>
</evidence>
<dbReference type="CDD" id="cd00093">
    <property type="entry name" value="HTH_XRE"/>
    <property type="match status" value="1"/>
</dbReference>
<comment type="caution">
    <text evidence="5">The sequence shown here is derived from an EMBL/GenBank/DDBJ whole genome shotgun (WGS) entry which is preliminary data.</text>
</comment>
<sequence length="183" mass="20842">MELGKIIAVNLKELRRERNLTLGQLSKMSGISKAMLSDIEKGDSNPTINTIWKIAGGLNVPYTKLIDGIEKETTVVRRSEATMQTGETDGYRVYCYFRSTPVRNFELFYVELDGCCANTSIGHTDKAQEYVYIISGELVIHTEIMDYTLHEGEAFVFDSSISHTYINQQEMQVTFMVVNYYPH</sequence>
<dbReference type="Pfam" id="PF07883">
    <property type="entry name" value="Cupin_2"/>
    <property type="match status" value="1"/>
</dbReference>
<dbReference type="PROSITE" id="PS50943">
    <property type="entry name" value="HTH_CROC1"/>
    <property type="match status" value="1"/>
</dbReference>
<dbReference type="Pfam" id="PF01381">
    <property type="entry name" value="HTH_3"/>
    <property type="match status" value="1"/>
</dbReference>
<dbReference type="SMART" id="SM00530">
    <property type="entry name" value="HTH_XRE"/>
    <property type="match status" value="1"/>
</dbReference>
<dbReference type="Proteomes" id="UP001600941">
    <property type="component" value="Unassembled WGS sequence"/>
</dbReference>
<dbReference type="Gene3D" id="1.10.260.40">
    <property type="entry name" value="lambda repressor-like DNA-binding domains"/>
    <property type="match status" value="1"/>
</dbReference>
<accession>A0ABQ0BVQ3</accession>
<dbReference type="InterPro" id="IPR010982">
    <property type="entry name" value="Lambda_DNA-bd_dom_sf"/>
</dbReference>
<gene>
    <name evidence="5" type="ORF">K340107D12_34280</name>
</gene>
<feature type="domain" description="HTH cro/C1-type" evidence="4">
    <location>
        <begin position="11"/>
        <end position="65"/>
    </location>
</feature>
<evidence type="ECO:0000256" key="2">
    <source>
        <dbReference type="ARBA" id="ARBA00023125"/>
    </source>
</evidence>
<name>A0ABQ0BVQ3_9FIRM</name>
<dbReference type="InterPro" id="IPR050807">
    <property type="entry name" value="TransReg_Diox_bact_type"/>
</dbReference>
<keyword evidence="2" id="KW-0238">DNA-binding</keyword>
<dbReference type="InterPro" id="IPR011051">
    <property type="entry name" value="RmlC_Cupin_sf"/>
</dbReference>
<evidence type="ECO:0000256" key="3">
    <source>
        <dbReference type="ARBA" id="ARBA00023163"/>
    </source>
</evidence>
<organism evidence="5 6">
    <name type="scientific">Blautia parvula</name>
    <dbReference type="NCBI Taxonomy" id="2877527"/>
    <lineage>
        <taxon>Bacteria</taxon>
        <taxon>Bacillati</taxon>
        <taxon>Bacillota</taxon>
        <taxon>Clostridia</taxon>
        <taxon>Lachnospirales</taxon>
        <taxon>Lachnospiraceae</taxon>
        <taxon>Blautia</taxon>
    </lineage>
</organism>
<evidence type="ECO:0000259" key="4">
    <source>
        <dbReference type="PROSITE" id="PS50943"/>
    </source>
</evidence>
<dbReference type="PANTHER" id="PTHR46797">
    <property type="entry name" value="HTH-TYPE TRANSCRIPTIONAL REGULATOR"/>
    <property type="match status" value="1"/>
</dbReference>
<dbReference type="InterPro" id="IPR013096">
    <property type="entry name" value="Cupin_2"/>
</dbReference>
<dbReference type="EMBL" id="BAABZQ010000001">
    <property type="protein sequence ID" value="GAA6500612.1"/>
    <property type="molecule type" value="Genomic_DNA"/>
</dbReference>
<dbReference type="RefSeq" id="WP_227210155.1">
    <property type="nucleotide sequence ID" value="NZ_BAABZQ010000001.1"/>
</dbReference>
<keyword evidence="1" id="KW-0805">Transcription regulation</keyword>
<evidence type="ECO:0000256" key="1">
    <source>
        <dbReference type="ARBA" id="ARBA00023015"/>
    </source>
</evidence>
<dbReference type="CDD" id="cd02209">
    <property type="entry name" value="cupin_XRE_C"/>
    <property type="match status" value="1"/>
</dbReference>
<dbReference type="SUPFAM" id="SSF51182">
    <property type="entry name" value="RmlC-like cupins"/>
    <property type="match status" value="1"/>
</dbReference>
<reference evidence="5 6" key="1">
    <citation type="submission" date="2024-04" db="EMBL/GenBank/DDBJ databases">
        <title>Defined microbial consortia suppress multidrug-resistant proinflammatory Enterobacteriaceae via ecological control.</title>
        <authorList>
            <person name="Furuichi M."/>
            <person name="Kawaguchi T."/>
            <person name="Pust M."/>
            <person name="Yasuma K."/>
            <person name="Plichta D."/>
            <person name="Hasegawa N."/>
            <person name="Ohya T."/>
            <person name="Bhattarai S."/>
            <person name="Sasajima S."/>
            <person name="Aoto Y."/>
            <person name="Tuganbaev T."/>
            <person name="Yaginuma M."/>
            <person name="Ueda M."/>
            <person name="Okahashi N."/>
            <person name="Amafuji K."/>
            <person name="Kiridooshi Y."/>
            <person name="Sugita K."/>
            <person name="Strazar M."/>
            <person name="Skelly A."/>
            <person name="Suda W."/>
            <person name="Hattori M."/>
            <person name="Nakamoto N."/>
            <person name="Caballero S."/>
            <person name="Norman J."/>
            <person name="Olle B."/>
            <person name="Tanoue T."/>
            <person name="Arita M."/>
            <person name="Bucci V."/>
            <person name="Atarashi K."/>
            <person name="Xavier R."/>
            <person name="Honda K."/>
        </authorList>
    </citation>
    <scope>NUCLEOTIDE SEQUENCE [LARGE SCALE GENOMIC DNA]</scope>
    <source>
        <strain evidence="6">k34-0107-D12</strain>
    </source>
</reference>
<dbReference type="PANTHER" id="PTHR46797:SF23">
    <property type="entry name" value="HTH-TYPE TRANSCRIPTIONAL REGULATOR SUTR"/>
    <property type="match status" value="1"/>
</dbReference>
<evidence type="ECO:0000313" key="5">
    <source>
        <dbReference type="EMBL" id="GAA6500612.1"/>
    </source>
</evidence>
<protein>
    <submittedName>
        <fullName evidence="5">XRE family transcriptional regulator</fullName>
    </submittedName>
</protein>
<dbReference type="Gene3D" id="2.60.120.10">
    <property type="entry name" value="Jelly Rolls"/>
    <property type="match status" value="1"/>
</dbReference>
<keyword evidence="6" id="KW-1185">Reference proteome</keyword>
<proteinExistence type="predicted"/>
<dbReference type="InterPro" id="IPR001387">
    <property type="entry name" value="Cro/C1-type_HTH"/>
</dbReference>
<dbReference type="SUPFAM" id="SSF47413">
    <property type="entry name" value="lambda repressor-like DNA-binding domains"/>
    <property type="match status" value="1"/>
</dbReference>